<dbReference type="STRING" id="320778.ABT57_05235"/>
<keyword evidence="2" id="KW-1185">Reference proteome</keyword>
<protein>
    <recommendedName>
        <fullName evidence="3">Lipoprotein</fullName>
    </recommendedName>
</protein>
<dbReference type="PATRIC" id="fig|320778.3.peg.1131"/>
<gene>
    <name evidence="1" type="ORF">ABT57_05235</name>
</gene>
<accession>A0A0J1K924</accession>
<dbReference type="SUPFAM" id="SSF50969">
    <property type="entry name" value="YVTN repeat-like/Quinoprotein amine dehydrogenase"/>
    <property type="match status" value="1"/>
</dbReference>
<dbReference type="Gene3D" id="2.130.10.10">
    <property type="entry name" value="YVTN repeat-like/Quinoprotein amine dehydrogenase"/>
    <property type="match status" value="1"/>
</dbReference>
<dbReference type="InterPro" id="IPR011044">
    <property type="entry name" value="Quino_amine_DH_bsu"/>
</dbReference>
<dbReference type="AlphaFoldDB" id="A0A0J1K924"/>
<dbReference type="Pfam" id="PF07433">
    <property type="entry name" value="DUF1513"/>
    <property type="match status" value="1"/>
</dbReference>
<dbReference type="InterPro" id="IPR015943">
    <property type="entry name" value="WD40/YVTN_repeat-like_dom_sf"/>
</dbReference>
<sequence length="385" mass="41215">MQPMVIDHTRRKLLRAALSGLAVMPFAGLGGCSDESRAGKSLGLTSASEPMADAKIAHIIGCSRQGEGQFGVVAAALDGQPLYQVPLPARGHGVAVQPGGSLAAAFGRRPGTYLQVFDYKNGTRWPIYMADAGRHFYGHGVFSPDGKLIYATEGESQTSQGVIGVYEVQPAEQGGRLTKVAEFSGFGIGPHEVVLADSETLAIGVGGVHTHGREPLNLDTMQPALVYLNRHTGEMVDKAELPDKHLSIRHLSVTDTGSIACGQQYRGKPEDAVPLVALHRRGQALQHLVAEEAEWLRFNHYIASIASLDGYLLATSPRGNCYGIWDETSGKLVEQRPLVDASGVGIKDGQWLVGSGSGRIVAMDTTFTAKTVQSPVMWDNHWNII</sequence>
<dbReference type="EMBL" id="LDOU01000005">
    <property type="protein sequence ID" value="KLV10847.1"/>
    <property type="molecule type" value="Genomic_DNA"/>
</dbReference>
<proteinExistence type="predicted"/>
<evidence type="ECO:0008006" key="3">
    <source>
        <dbReference type="Google" id="ProtNLM"/>
    </source>
</evidence>
<name>A0A0J1K924_9GAMM</name>
<evidence type="ECO:0000313" key="1">
    <source>
        <dbReference type="EMBL" id="KLV10847.1"/>
    </source>
</evidence>
<evidence type="ECO:0000313" key="2">
    <source>
        <dbReference type="Proteomes" id="UP000035909"/>
    </source>
</evidence>
<dbReference type="InterPro" id="IPR008311">
    <property type="entry name" value="UCP028101"/>
</dbReference>
<dbReference type="RefSeq" id="WP_047884146.1">
    <property type="nucleotide sequence ID" value="NZ_CP071325.1"/>
</dbReference>
<comment type="caution">
    <text evidence="1">The sequence shown here is derived from an EMBL/GenBank/DDBJ whole genome shotgun (WGS) entry which is preliminary data.</text>
</comment>
<reference evidence="1 2" key="1">
    <citation type="submission" date="2015-05" db="EMBL/GenBank/DDBJ databases">
        <title>Photobacterium galathea sp. nov.</title>
        <authorList>
            <person name="Machado H."/>
            <person name="Gram L."/>
        </authorList>
    </citation>
    <scope>NUCLEOTIDE SEQUENCE [LARGE SCALE GENOMIC DNA]</scope>
    <source>
        <strain evidence="1 2">DSM 22954</strain>
    </source>
</reference>
<organism evidence="1 2">
    <name type="scientific">Photobacterium ganghwense</name>
    <dbReference type="NCBI Taxonomy" id="320778"/>
    <lineage>
        <taxon>Bacteria</taxon>
        <taxon>Pseudomonadati</taxon>
        <taxon>Pseudomonadota</taxon>
        <taxon>Gammaproteobacteria</taxon>
        <taxon>Vibrionales</taxon>
        <taxon>Vibrionaceae</taxon>
        <taxon>Photobacterium</taxon>
    </lineage>
</organism>
<dbReference type="PIRSF" id="PIRSF028101">
    <property type="entry name" value="UCP028101"/>
    <property type="match status" value="1"/>
</dbReference>
<dbReference type="Proteomes" id="UP000035909">
    <property type="component" value="Unassembled WGS sequence"/>
</dbReference>